<dbReference type="PANTHER" id="PTHR46696:SF1">
    <property type="entry name" value="CYTOCHROME P450 YJIB-RELATED"/>
    <property type="match status" value="1"/>
</dbReference>
<reference evidence="3 4" key="2">
    <citation type="journal article" date="2016" name="Genome Announc.">
        <title>Draft Genome Sequences of Streptomyces scabiei S58, Streptomyces turgidiscabies T45, and Streptomyces acidiscabies a10, the Pathogens of Potato Common Scab, Isolated in Japan.</title>
        <authorList>
            <person name="Tomihama T."/>
            <person name="Nishi Y."/>
            <person name="Sakai M."/>
            <person name="Ikenaga M."/>
            <person name="Okubo T."/>
            <person name="Ikeda S."/>
        </authorList>
    </citation>
    <scope>NUCLEOTIDE SEQUENCE [LARGE SCALE GENOMIC DNA]</scope>
    <source>
        <strain evidence="3 4">S58</strain>
    </source>
</reference>
<dbReference type="GO" id="GO:0020037">
    <property type="term" value="F:heme binding"/>
    <property type="evidence" value="ECO:0007669"/>
    <property type="project" value="InterPro"/>
</dbReference>
<dbReference type="Proteomes" id="UP000067448">
    <property type="component" value="Unassembled WGS sequence"/>
</dbReference>
<name>A0A100JTA4_STRSC</name>
<evidence type="ECO:0000313" key="4">
    <source>
        <dbReference type="Proteomes" id="UP000067448"/>
    </source>
</evidence>
<comment type="similarity">
    <text evidence="1">Belongs to the cytochrome P450 family.</text>
</comment>
<sequence>MHATLPLPTSDVALFTDDVLHDPYPALRRLREAGPAVRLTAYDARVLPRYDHVRAAPADQERFSSAHGVGYEDQFDAQTKGTVPAGDPPDHTRLWAPLSDKLVPKARAGLRTRIAALADVLVADAVAKGGFDTVADHAAVFPVTVAADLAGLAEEARGPLLSFADAAFNTFGPFNARAQASTPFISQMSGYLNTVMVPENFRPDGWAAAIHQAADRGTSRPPPWCPCRPRT</sequence>
<dbReference type="SUPFAM" id="SSF48264">
    <property type="entry name" value="Cytochrome P450"/>
    <property type="match status" value="1"/>
</dbReference>
<dbReference type="GO" id="GO:0005506">
    <property type="term" value="F:iron ion binding"/>
    <property type="evidence" value="ECO:0007669"/>
    <property type="project" value="InterPro"/>
</dbReference>
<evidence type="ECO:0000256" key="1">
    <source>
        <dbReference type="ARBA" id="ARBA00010617"/>
    </source>
</evidence>
<comment type="caution">
    <text evidence="3">The sequence shown here is derived from an EMBL/GenBank/DDBJ whole genome shotgun (WGS) entry which is preliminary data.</text>
</comment>
<evidence type="ECO:0000256" key="2">
    <source>
        <dbReference type="SAM" id="MobiDB-lite"/>
    </source>
</evidence>
<dbReference type="Gene3D" id="1.10.630.10">
    <property type="entry name" value="Cytochrome P450"/>
    <property type="match status" value="1"/>
</dbReference>
<dbReference type="RefSeq" id="WP_234385754.1">
    <property type="nucleotide sequence ID" value="NZ_BCMM01000029.1"/>
</dbReference>
<dbReference type="PANTHER" id="PTHR46696">
    <property type="entry name" value="P450, PUTATIVE (EUROFUNG)-RELATED"/>
    <property type="match status" value="1"/>
</dbReference>
<protein>
    <submittedName>
        <fullName evidence="3">Cytochrome P450(MEG)</fullName>
    </submittedName>
</protein>
<dbReference type="AlphaFoldDB" id="A0A100JTA4"/>
<accession>A0A100JTA4</accession>
<feature type="compositionally biased region" description="Pro residues" evidence="2">
    <location>
        <begin position="220"/>
        <end position="231"/>
    </location>
</feature>
<proteinExistence type="inferred from homology"/>
<reference evidence="4" key="1">
    <citation type="submission" date="2015-11" db="EMBL/GenBank/DDBJ databases">
        <authorList>
            <consortium name="Cross-ministerial Strategic Innovation Promotion Program (SIP) consortium"/>
            <person name="Tomihama T."/>
            <person name="Ikenaga M."/>
            <person name="Sakai M."/>
            <person name="Okubo T."/>
            <person name="Ikeda S."/>
        </authorList>
    </citation>
    <scope>NUCLEOTIDE SEQUENCE [LARGE SCALE GENOMIC DNA]</scope>
    <source>
        <strain evidence="4">S58</strain>
    </source>
</reference>
<gene>
    <name evidence="3" type="ORF">SsS58_05690</name>
</gene>
<dbReference type="GO" id="GO:0016705">
    <property type="term" value="F:oxidoreductase activity, acting on paired donors, with incorporation or reduction of molecular oxygen"/>
    <property type="evidence" value="ECO:0007669"/>
    <property type="project" value="InterPro"/>
</dbReference>
<dbReference type="EMBL" id="BCMM01000029">
    <property type="protein sequence ID" value="GAQ65281.1"/>
    <property type="molecule type" value="Genomic_DNA"/>
</dbReference>
<dbReference type="InterPro" id="IPR036396">
    <property type="entry name" value="Cyt_P450_sf"/>
</dbReference>
<evidence type="ECO:0000313" key="3">
    <source>
        <dbReference type="EMBL" id="GAQ65281.1"/>
    </source>
</evidence>
<reference evidence="4" key="3">
    <citation type="submission" date="2016-02" db="EMBL/GenBank/DDBJ databases">
        <title>Draft genome of pathogenic Streptomyces sp. in Japan.</title>
        <authorList>
            <person name="Tomihama T."/>
            <person name="Ikenaga M."/>
            <person name="Sakai M."/>
            <person name="Okubo T."/>
            <person name="Ikeda S."/>
        </authorList>
    </citation>
    <scope>NUCLEOTIDE SEQUENCE [LARGE SCALE GENOMIC DNA]</scope>
    <source>
        <strain evidence="4">S58</strain>
    </source>
</reference>
<organism evidence="3 4">
    <name type="scientific">Streptomyces scabiei</name>
    <dbReference type="NCBI Taxonomy" id="1930"/>
    <lineage>
        <taxon>Bacteria</taxon>
        <taxon>Bacillati</taxon>
        <taxon>Actinomycetota</taxon>
        <taxon>Actinomycetes</taxon>
        <taxon>Kitasatosporales</taxon>
        <taxon>Streptomycetaceae</taxon>
        <taxon>Streptomyces</taxon>
    </lineage>
</organism>
<feature type="region of interest" description="Disordered" evidence="2">
    <location>
        <begin position="212"/>
        <end position="231"/>
    </location>
</feature>
<dbReference type="GO" id="GO:0004497">
    <property type="term" value="F:monooxygenase activity"/>
    <property type="evidence" value="ECO:0007669"/>
    <property type="project" value="InterPro"/>
</dbReference>